<evidence type="ECO:0000313" key="3">
    <source>
        <dbReference type="EMBL" id="MFC4756119.1"/>
    </source>
</evidence>
<reference evidence="4" key="1">
    <citation type="journal article" date="2019" name="Int. J. Syst. Evol. Microbiol.">
        <title>The Global Catalogue of Microorganisms (GCM) 10K type strain sequencing project: providing services to taxonomists for standard genome sequencing and annotation.</title>
        <authorList>
            <consortium name="The Broad Institute Genomics Platform"/>
            <consortium name="The Broad Institute Genome Sequencing Center for Infectious Disease"/>
            <person name="Wu L."/>
            <person name="Ma J."/>
        </authorList>
    </citation>
    <scope>NUCLEOTIDE SEQUENCE [LARGE SCALE GENOMIC DNA]</scope>
    <source>
        <strain evidence="4">JCM 11882</strain>
    </source>
</reference>
<gene>
    <name evidence="3" type="ORF">ACFO7U_15205</name>
</gene>
<dbReference type="InterPro" id="IPR036444">
    <property type="entry name" value="PLipase_A2_dom_sf"/>
</dbReference>
<keyword evidence="4" id="KW-1185">Reference proteome</keyword>
<accession>A0ABV9PV39</accession>
<proteinExistence type="predicted"/>
<comment type="caution">
    <text evidence="3">The sequence shown here is derived from an EMBL/GenBank/DDBJ whole genome shotgun (WGS) entry which is preliminary data.</text>
</comment>
<feature type="chain" id="PRO_5045967151" description="DUF732 domain-containing protein" evidence="2">
    <location>
        <begin position="19"/>
        <end position="188"/>
    </location>
</feature>
<dbReference type="EMBL" id="JBHSHP010000057">
    <property type="protein sequence ID" value="MFC4756119.1"/>
    <property type="molecule type" value="Genomic_DNA"/>
</dbReference>
<keyword evidence="2" id="KW-0732">Signal</keyword>
<protein>
    <recommendedName>
        <fullName evidence="5">DUF732 domain-containing protein</fullName>
    </recommendedName>
</protein>
<evidence type="ECO:0000313" key="4">
    <source>
        <dbReference type="Proteomes" id="UP001595836"/>
    </source>
</evidence>
<name>A0ABV9PV39_9ACTN</name>
<evidence type="ECO:0000256" key="1">
    <source>
        <dbReference type="SAM" id="MobiDB-lite"/>
    </source>
</evidence>
<dbReference type="SUPFAM" id="SSF48619">
    <property type="entry name" value="Phospholipase A2, PLA2"/>
    <property type="match status" value="1"/>
</dbReference>
<organism evidence="3 4">
    <name type="scientific">Dietzia aurantiaca</name>
    <dbReference type="NCBI Taxonomy" id="983873"/>
    <lineage>
        <taxon>Bacteria</taxon>
        <taxon>Bacillati</taxon>
        <taxon>Actinomycetota</taxon>
        <taxon>Actinomycetes</taxon>
        <taxon>Mycobacteriales</taxon>
        <taxon>Dietziaceae</taxon>
        <taxon>Dietzia</taxon>
    </lineage>
</organism>
<feature type="signal peptide" evidence="2">
    <location>
        <begin position="1"/>
        <end position="18"/>
    </location>
</feature>
<dbReference type="RefSeq" id="WP_344996363.1">
    <property type="nucleotide sequence ID" value="NZ_BAABCD010000055.1"/>
</dbReference>
<sequence length="188" mass="19561">MAGVVVVIGFFAGTVAEAAPTPAAPGHAAHTDLTSPHGTDTDTDTDTDKDTAIAALAAARKIADGTPGADMVVPAVAVDLGYEPVVEQASAAKRTGDCSSPVPLPRSFEPACRVHDLGYDLLRVAHRHQVPIPPGLRSDLDALLARQLHDSCEGRTACTVMADIAHAAVQLNTVRQRHGAPVEETLPW</sequence>
<dbReference type="Gene3D" id="1.20.90.10">
    <property type="entry name" value="Phospholipase A2 domain"/>
    <property type="match status" value="1"/>
</dbReference>
<evidence type="ECO:0008006" key="5">
    <source>
        <dbReference type="Google" id="ProtNLM"/>
    </source>
</evidence>
<feature type="region of interest" description="Disordered" evidence="1">
    <location>
        <begin position="21"/>
        <end position="47"/>
    </location>
</feature>
<dbReference type="Proteomes" id="UP001595836">
    <property type="component" value="Unassembled WGS sequence"/>
</dbReference>
<evidence type="ECO:0000256" key="2">
    <source>
        <dbReference type="SAM" id="SignalP"/>
    </source>
</evidence>